<dbReference type="InterPro" id="IPR006680">
    <property type="entry name" value="Amidohydro-rel"/>
</dbReference>
<dbReference type="SUPFAM" id="SSF51556">
    <property type="entry name" value="Metallo-dependent hydrolases"/>
    <property type="match status" value="1"/>
</dbReference>
<accession>A0A927GB88</accession>
<dbReference type="PANTHER" id="PTHR43569:SF2">
    <property type="entry name" value="AMIDOHYDROLASE-RELATED DOMAIN-CONTAINING PROTEIN"/>
    <property type="match status" value="1"/>
</dbReference>
<name>A0A927GB88_9MICO</name>
<feature type="region of interest" description="Disordered" evidence="2">
    <location>
        <begin position="299"/>
        <end position="320"/>
    </location>
</feature>
<comment type="similarity">
    <text evidence="1">Belongs to the metallo-dependent hydrolases superfamily.</text>
</comment>
<dbReference type="RefSeq" id="WP_191828956.1">
    <property type="nucleotide sequence ID" value="NZ_JACYHB010000007.1"/>
</dbReference>
<protein>
    <submittedName>
        <fullName evidence="4">Amidohydrolase family protein</fullName>
    </submittedName>
</protein>
<comment type="caution">
    <text evidence="4">The sequence shown here is derived from an EMBL/GenBank/DDBJ whole genome shotgun (WGS) entry which is preliminary data.</text>
</comment>
<dbReference type="Gene3D" id="3.20.20.140">
    <property type="entry name" value="Metal-dependent hydrolases"/>
    <property type="match status" value="1"/>
</dbReference>
<evidence type="ECO:0000313" key="5">
    <source>
        <dbReference type="Proteomes" id="UP000610846"/>
    </source>
</evidence>
<gene>
    <name evidence="4" type="ORF">IF651_09905</name>
</gene>
<evidence type="ECO:0000313" key="4">
    <source>
        <dbReference type="EMBL" id="MBD8079365.1"/>
    </source>
</evidence>
<sequence>MHEVVDAHHHLWVRARTPQGWIDPRSMGAIDADFTAADLPARRHGVASTVVVQSASLWSESRELLETAASTAGRAARIDGAVVWADLVAPHLGDRLAELCAGPGGAHLVGVRSMVQAESDPAYLDRADVRAGIAAVGRAGLAYDLVVRADQLPAAARLAAALPDVRFVLDHLGKPRLERSAPSGTGGPDEARDADDHLASWRRDLTELAAAPNVTAKLSGLVTEARWDSWTLQDLRPAVDHALATFGPHRLMFGSDWPVCLLASGYGRWLTTATELLAGLSDAERGAVLAGTARRVYDLPRPASSSPATAPEPATEEAHP</sequence>
<evidence type="ECO:0000256" key="1">
    <source>
        <dbReference type="ARBA" id="ARBA00038310"/>
    </source>
</evidence>
<organism evidence="4 5">
    <name type="scientific">Cellulosimicrobium arenosum</name>
    <dbReference type="NCBI Taxonomy" id="2708133"/>
    <lineage>
        <taxon>Bacteria</taxon>
        <taxon>Bacillati</taxon>
        <taxon>Actinomycetota</taxon>
        <taxon>Actinomycetes</taxon>
        <taxon>Micrococcales</taxon>
        <taxon>Promicromonosporaceae</taxon>
        <taxon>Cellulosimicrobium</taxon>
    </lineage>
</organism>
<feature type="compositionally biased region" description="Low complexity" evidence="2">
    <location>
        <begin position="302"/>
        <end position="313"/>
    </location>
</feature>
<dbReference type="EMBL" id="JACYHB010000007">
    <property type="protein sequence ID" value="MBD8079365.1"/>
    <property type="molecule type" value="Genomic_DNA"/>
</dbReference>
<feature type="domain" description="Amidohydrolase-related" evidence="3">
    <location>
        <begin position="5"/>
        <end position="299"/>
    </location>
</feature>
<dbReference type="Pfam" id="PF04909">
    <property type="entry name" value="Amidohydro_2"/>
    <property type="match status" value="1"/>
</dbReference>
<proteinExistence type="inferred from homology"/>
<dbReference type="PANTHER" id="PTHR43569">
    <property type="entry name" value="AMIDOHYDROLASE"/>
    <property type="match status" value="1"/>
</dbReference>
<keyword evidence="5" id="KW-1185">Reference proteome</keyword>
<evidence type="ECO:0000259" key="3">
    <source>
        <dbReference type="Pfam" id="PF04909"/>
    </source>
</evidence>
<dbReference type="InterPro" id="IPR032466">
    <property type="entry name" value="Metal_Hydrolase"/>
</dbReference>
<dbReference type="AlphaFoldDB" id="A0A927GB88"/>
<dbReference type="GO" id="GO:0016787">
    <property type="term" value="F:hydrolase activity"/>
    <property type="evidence" value="ECO:0007669"/>
    <property type="project" value="InterPro"/>
</dbReference>
<reference evidence="4" key="2">
    <citation type="submission" date="2020-09" db="EMBL/GenBank/DDBJ databases">
        <authorList>
            <person name="Yu Y."/>
        </authorList>
    </citation>
    <scope>NUCLEOTIDE SEQUENCE</scope>
    <source>
        <strain evidence="4">KCTC 49039</strain>
    </source>
</reference>
<dbReference type="Proteomes" id="UP000610846">
    <property type="component" value="Unassembled WGS sequence"/>
</dbReference>
<reference evidence="4" key="1">
    <citation type="journal article" date="2018" name="Curr. Microbiol.">
        <title>Cellulosimicrobium arenosum sp. nov., Isolated from Marine Sediment Sand.</title>
        <authorList>
            <person name="Oh M."/>
            <person name="Kim J.H."/>
            <person name="Yoon J.H."/>
            <person name="Schumann P."/>
            <person name="Kim W."/>
        </authorList>
    </citation>
    <scope>NUCLEOTIDE SEQUENCE</scope>
    <source>
        <strain evidence="4">KCTC 49039</strain>
    </source>
</reference>
<dbReference type="InterPro" id="IPR052350">
    <property type="entry name" value="Metallo-dep_Lactonases"/>
</dbReference>
<evidence type="ECO:0000256" key="2">
    <source>
        <dbReference type="SAM" id="MobiDB-lite"/>
    </source>
</evidence>